<dbReference type="EMBL" id="ML736255">
    <property type="protein sequence ID" value="KAE8375680.1"/>
    <property type="molecule type" value="Genomic_DNA"/>
</dbReference>
<keyword evidence="2" id="KW-0808">Transferase</keyword>
<dbReference type="InterPro" id="IPR011009">
    <property type="entry name" value="Kinase-like_dom_sf"/>
</dbReference>
<protein>
    <submittedName>
        <fullName evidence="2">Kinase-like domain-containing protein</fullName>
    </submittedName>
</protein>
<gene>
    <name evidence="2" type="ORF">BDV26DRAFT_294795</name>
</gene>
<dbReference type="CDD" id="cd05120">
    <property type="entry name" value="APH_ChoK_like"/>
    <property type="match status" value="1"/>
</dbReference>
<evidence type="ECO:0000313" key="2">
    <source>
        <dbReference type="EMBL" id="KAE8375680.1"/>
    </source>
</evidence>
<reference evidence="2 3" key="1">
    <citation type="submission" date="2019-04" db="EMBL/GenBank/DDBJ databases">
        <title>Friends and foes A comparative genomics studyof 23 Aspergillus species from section Flavi.</title>
        <authorList>
            <consortium name="DOE Joint Genome Institute"/>
            <person name="Kjaerbolling I."/>
            <person name="Vesth T."/>
            <person name="Frisvad J.C."/>
            <person name="Nybo J.L."/>
            <person name="Theobald S."/>
            <person name="Kildgaard S."/>
            <person name="Isbrandt T."/>
            <person name="Kuo A."/>
            <person name="Sato A."/>
            <person name="Lyhne E.K."/>
            <person name="Kogle M.E."/>
            <person name="Wiebenga A."/>
            <person name="Kun R.S."/>
            <person name="Lubbers R.J."/>
            <person name="Makela M.R."/>
            <person name="Barry K."/>
            <person name="Chovatia M."/>
            <person name="Clum A."/>
            <person name="Daum C."/>
            <person name="Haridas S."/>
            <person name="He G."/>
            <person name="LaButti K."/>
            <person name="Lipzen A."/>
            <person name="Mondo S."/>
            <person name="Riley R."/>
            <person name="Salamov A."/>
            <person name="Simmons B.A."/>
            <person name="Magnuson J.K."/>
            <person name="Henrissat B."/>
            <person name="Mortensen U.H."/>
            <person name="Larsen T.O."/>
            <person name="Devries R.P."/>
            <person name="Grigoriev I.V."/>
            <person name="Machida M."/>
            <person name="Baker S.E."/>
            <person name="Andersen M.R."/>
        </authorList>
    </citation>
    <scope>NUCLEOTIDE SEQUENCE [LARGE SCALE GENOMIC DNA]</scope>
    <source>
        <strain evidence="2 3">IBT 29228</strain>
    </source>
</reference>
<accession>A0A5N7B3F4</accession>
<dbReference type="AlphaFoldDB" id="A0A5N7B3F4"/>
<dbReference type="OrthoDB" id="4177236at2759"/>
<dbReference type="Gene3D" id="3.90.1200.10">
    <property type="match status" value="1"/>
</dbReference>
<dbReference type="Pfam" id="PF01636">
    <property type="entry name" value="APH"/>
    <property type="match status" value="1"/>
</dbReference>
<dbReference type="PANTHER" id="PTHR21310">
    <property type="entry name" value="AMINOGLYCOSIDE PHOSPHOTRANSFERASE-RELATED-RELATED"/>
    <property type="match status" value="1"/>
</dbReference>
<organism evidence="2 3">
    <name type="scientific">Aspergillus bertholletiae</name>
    <dbReference type="NCBI Taxonomy" id="1226010"/>
    <lineage>
        <taxon>Eukaryota</taxon>
        <taxon>Fungi</taxon>
        <taxon>Dikarya</taxon>
        <taxon>Ascomycota</taxon>
        <taxon>Pezizomycotina</taxon>
        <taxon>Eurotiomycetes</taxon>
        <taxon>Eurotiomycetidae</taxon>
        <taxon>Eurotiales</taxon>
        <taxon>Aspergillaceae</taxon>
        <taxon>Aspergillus</taxon>
        <taxon>Aspergillus subgen. Circumdati</taxon>
    </lineage>
</organism>
<sequence length="272" mass="30820">MASEDKTFQPQVLYRNGDRVVTRINADTVTKEGKDFTIYEAMALLLLNDLDNEFPVPKVHSIQYEDGRKIDIEYKNGKTANIVFLHDSLVIPSFDESGRQNTKSFENHGIVKITMDFAEGETLDKLWSSFDEEKKKVLAADLKRCVSMFREITGSTKIGARFEGPVRIKGGSGILEGGPFNSVEEFNAFLEEHGETPERNASQKIVFTHGDLVPQNILVNSENKVTTLVDWELAGHYPEYWEYRSAKCDPLPGWKEFLKSIFPDKDEQGNTS</sequence>
<evidence type="ECO:0000313" key="3">
    <source>
        <dbReference type="Proteomes" id="UP000326198"/>
    </source>
</evidence>
<proteinExistence type="predicted"/>
<dbReference type="Proteomes" id="UP000326198">
    <property type="component" value="Unassembled WGS sequence"/>
</dbReference>
<evidence type="ECO:0000259" key="1">
    <source>
        <dbReference type="Pfam" id="PF01636"/>
    </source>
</evidence>
<feature type="domain" description="Aminoglycoside phosphotransferase" evidence="1">
    <location>
        <begin position="188"/>
        <end position="238"/>
    </location>
</feature>
<dbReference type="InterPro" id="IPR051678">
    <property type="entry name" value="AGP_Transferase"/>
</dbReference>
<name>A0A5N7B3F4_9EURO</name>
<dbReference type="PANTHER" id="PTHR21310:SF58">
    <property type="entry name" value="AMINOGLYCOSIDE PHOSPHOTRANSFERASE DOMAIN-CONTAINING PROTEIN"/>
    <property type="match status" value="1"/>
</dbReference>
<dbReference type="InterPro" id="IPR002575">
    <property type="entry name" value="Aminoglycoside_PTrfase"/>
</dbReference>
<keyword evidence="3" id="KW-1185">Reference proteome</keyword>
<dbReference type="SUPFAM" id="SSF56112">
    <property type="entry name" value="Protein kinase-like (PK-like)"/>
    <property type="match status" value="1"/>
</dbReference>
<keyword evidence="2" id="KW-0418">Kinase</keyword>
<dbReference type="GO" id="GO:0016301">
    <property type="term" value="F:kinase activity"/>
    <property type="evidence" value="ECO:0007669"/>
    <property type="project" value="UniProtKB-KW"/>
</dbReference>